<dbReference type="STRING" id="13249.T1IAI4"/>
<dbReference type="eggNOG" id="ENOG502S5VD">
    <property type="taxonomic scope" value="Eukaryota"/>
</dbReference>
<dbReference type="InParanoid" id="T1IAI4"/>
<evidence type="ECO:0000313" key="1">
    <source>
        <dbReference type="EnsemblMetazoa" id="RPRC013305-PA"/>
    </source>
</evidence>
<dbReference type="OMA" id="CRSHESA"/>
<accession>T1IAI4</accession>
<organism evidence="1 2">
    <name type="scientific">Rhodnius prolixus</name>
    <name type="common">Triatomid bug</name>
    <dbReference type="NCBI Taxonomy" id="13249"/>
    <lineage>
        <taxon>Eukaryota</taxon>
        <taxon>Metazoa</taxon>
        <taxon>Ecdysozoa</taxon>
        <taxon>Arthropoda</taxon>
        <taxon>Hexapoda</taxon>
        <taxon>Insecta</taxon>
        <taxon>Pterygota</taxon>
        <taxon>Neoptera</taxon>
        <taxon>Paraneoptera</taxon>
        <taxon>Hemiptera</taxon>
        <taxon>Heteroptera</taxon>
        <taxon>Panheteroptera</taxon>
        <taxon>Cimicomorpha</taxon>
        <taxon>Reduviidae</taxon>
        <taxon>Triatominae</taxon>
        <taxon>Rhodnius</taxon>
    </lineage>
</organism>
<dbReference type="EnsemblMetazoa" id="RPRC013305-RA">
    <property type="protein sequence ID" value="RPRC013305-PA"/>
    <property type="gene ID" value="RPRC013305"/>
</dbReference>
<proteinExistence type="predicted"/>
<dbReference type="VEuPathDB" id="VectorBase:RPRC013305"/>
<dbReference type="PANTHER" id="PTHR33198">
    <property type="entry name" value="ANK_REP_REGION DOMAIN-CONTAINING PROTEIN-RELATED"/>
    <property type="match status" value="1"/>
</dbReference>
<dbReference type="Proteomes" id="UP000015103">
    <property type="component" value="Unassembled WGS sequence"/>
</dbReference>
<dbReference type="PANTHER" id="PTHR33198:SF20">
    <property type="entry name" value="RETROTRANSPOSON GAG DOMAIN-CONTAINING PROTEIN"/>
    <property type="match status" value="1"/>
</dbReference>
<dbReference type="HOGENOM" id="CLU_035540_0_0_1"/>
<evidence type="ECO:0000313" key="2">
    <source>
        <dbReference type="Proteomes" id="UP000015103"/>
    </source>
</evidence>
<dbReference type="AlphaFoldDB" id="T1IAI4"/>
<reference evidence="1" key="1">
    <citation type="submission" date="2015-05" db="UniProtKB">
        <authorList>
            <consortium name="EnsemblMetazoa"/>
        </authorList>
    </citation>
    <scope>IDENTIFICATION</scope>
</reference>
<keyword evidence="2" id="KW-1185">Reference proteome</keyword>
<protein>
    <submittedName>
        <fullName evidence="1">Uncharacterized protein</fullName>
    </submittedName>
</protein>
<dbReference type="EMBL" id="ACPB03010641">
    <property type="status" value="NOT_ANNOTATED_CDS"/>
    <property type="molecule type" value="Genomic_DNA"/>
</dbReference>
<name>T1IAI4_RHOPR</name>
<sequence length="245" mass="28599">MSMYSNLPIPSYLEAGPGLVENWRIFKRMWHNYEIGTGLEKESSRRRSAVFKTIIGKEGLRIIGQLQMENEEDIEALILALDKEITPKKNVVYERYVFFSTYQTQGMQFSEFIRILKEKAASCEFGELEEEMIRDRFVVGIICNDLRKRLLSTTELTLQKLIDTANAVEETEKQVQNMRKKEEGAECEVENVMILKKEGKKTIYSRKCKFCDNMHEFNKSKCPAFGKQCKKCLKYNHFAIVCRAK</sequence>